<evidence type="ECO:0000313" key="1">
    <source>
        <dbReference type="EMBL" id="OQD79255.1"/>
    </source>
</evidence>
<evidence type="ECO:0000313" key="2">
    <source>
        <dbReference type="Proteomes" id="UP000191672"/>
    </source>
</evidence>
<gene>
    <name evidence="1" type="ORF">PENANT_c056G01879</name>
</gene>
<dbReference type="OrthoDB" id="4375910at2759"/>
<dbReference type="AlphaFoldDB" id="A0A1V6PQJ4"/>
<dbReference type="EMBL" id="MDYN01000056">
    <property type="protein sequence ID" value="OQD79255.1"/>
    <property type="molecule type" value="Genomic_DNA"/>
</dbReference>
<sequence>MAENYDRYPVSSSKALTNVDGSIGPEKTSKVDAQQLNTIQHRAQRLDKWGLFIGLVPHR</sequence>
<accession>A0A1V6PQJ4</accession>
<dbReference type="Proteomes" id="UP000191672">
    <property type="component" value="Unassembled WGS sequence"/>
</dbReference>
<name>A0A1V6PQJ4_9EURO</name>
<organism evidence="1 2">
    <name type="scientific">Penicillium antarcticum</name>
    <dbReference type="NCBI Taxonomy" id="416450"/>
    <lineage>
        <taxon>Eukaryota</taxon>
        <taxon>Fungi</taxon>
        <taxon>Dikarya</taxon>
        <taxon>Ascomycota</taxon>
        <taxon>Pezizomycotina</taxon>
        <taxon>Eurotiomycetes</taxon>
        <taxon>Eurotiomycetidae</taxon>
        <taxon>Eurotiales</taxon>
        <taxon>Aspergillaceae</taxon>
        <taxon>Penicillium</taxon>
    </lineage>
</organism>
<keyword evidence="2" id="KW-1185">Reference proteome</keyword>
<comment type="caution">
    <text evidence="1">The sequence shown here is derived from an EMBL/GenBank/DDBJ whole genome shotgun (WGS) entry which is preliminary data.</text>
</comment>
<reference evidence="2" key="1">
    <citation type="journal article" date="2017" name="Nat. Microbiol.">
        <title>Global analysis of biosynthetic gene clusters reveals vast potential of secondary metabolite production in Penicillium species.</title>
        <authorList>
            <person name="Nielsen J.C."/>
            <person name="Grijseels S."/>
            <person name="Prigent S."/>
            <person name="Ji B."/>
            <person name="Dainat J."/>
            <person name="Nielsen K.F."/>
            <person name="Frisvad J.C."/>
            <person name="Workman M."/>
            <person name="Nielsen J."/>
        </authorList>
    </citation>
    <scope>NUCLEOTIDE SEQUENCE [LARGE SCALE GENOMIC DNA]</scope>
    <source>
        <strain evidence="2">IBT 31811</strain>
    </source>
</reference>
<proteinExistence type="predicted"/>
<protein>
    <submittedName>
        <fullName evidence="1">Uncharacterized protein</fullName>
    </submittedName>
</protein>